<dbReference type="PROSITE" id="PS51318">
    <property type="entry name" value="TAT"/>
    <property type="match status" value="1"/>
</dbReference>
<dbReference type="PANTHER" id="PTHR42978">
    <property type="entry name" value="QUORUM-QUENCHING LACTONASE YTNP-RELATED-RELATED"/>
    <property type="match status" value="1"/>
</dbReference>
<dbReference type="EMBL" id="FTPD01000011">
    <property type="protein sequence ID" value="SIT54873.1"/>
    <property type="molecule type" value="Genomic_DNA"/>
</dbReference>
<dbReference type="STRING" id="1631249.BQ8794_190007"/>
<proteinExistence type="inferred from homology"/>
<dbReference type="InterPro" id="IPR051013">
    <property type="entry name" value="MBL_superfamily_lactonases"/>
</dbReference>
<dbReference type="AlphaFoldDB" id="A0A1R3V4N4"/>
<dbReference type="PANTHER" id="PTHR42978:SF6">
    <property type="entry name" value="QUORUM-QUENCHING LACTONASE YTNP-RELATED"/>
    <property type="match status" value="1"/>
</dbReference>
<dbReference type="SMART" id="SM00849">
    <property type="entry name" value="Lactamase_B"/>
    <property type="match status" value="1"/>
</dbReference>
<reference evidence="7" key="1">
    <citation type="submission" date="2017-01" db="EMBL/GenBank/DDBJ databases">
        <authorList>
            <person name="Brunel B."/>
        </authorList>
    </citation>
    <scope>NUCLEOTIDE SEQUENCE [LARGE SCALE GENOMIC DNA]</scope>
</reference>
<evidence type="ECO:0000256" key="2">
    <source>
        <dbReference type="ARBA" id="ARBA00022723"/>
    </source>
</evidence>
<dbReference type="Gene3D" id="3.60.15.10">
    <property type="entry name" value="Ribonuclease Z/Hydroxyacylglutathione hydrolase-like"/>
    <property type="match status" value="1"/>
</dbReference>
<keyword evidence="4" id="KW-0862">Zinc</keyword>
<accession>A0A1R3V4N4</accession>
<dbReference type="RefSeq" id="WP_167378694.1">
    <property type="nucleotide sequence ID" value="NZ_FTPD01000011.1"/>
</dbReference>
<dbReference type="InterPro" id="IPR006311">
    <property type="entry name" value="TAT_signal"/>
</dbReference>
<name>A0A1R3V4N4_9HYPH</name>
<dbReference type="SUPFAM" id="SSF56281">
    <property type="entry name" value="Metallo-hydrolase/oxidoreductase"/>
    <property type="match status" value="1"/>
</dbReference>
<dbReference type="CDD" id="cd07720">
    <property type="entry name" value="OPHC2-like_MBL-fold"/>
    <property type="match status" value="1"/>
</dbReference>
<dbReference type="GO" id="GO:0016787">
    <property type="term" value="F:hydrolase activity"/>
    <property type="evidence" value="ECO:0007669"/>
    <property type="project" value="UniProtKB-KW"/>
</dbReference>
<comment type="similarity">
    <text evidence="1">Belongs to the metallo-beta-lactamase superfamily.</text>
</comment>
<dbReference type="GO" id="GO:0046872">
    <property type="term" value="F:metal ion binding"/>
    <property type="evidence" value="ECO:0007669"/>
    <property type="project" value="UniProtKB-KW"/>
</dbReference>
<keyword evidence="7" id="KW-1185">Reference proteome</keyword>
<feature type="domain" description="Metallo-beta-lactamase" evidence="5">
    <location>
        <begin position="101"/>
        <end position="313"/>
    </location>
</feature>
<evidence type="ECO:0000259" key="5">
    <source>
        <dbReference type="SMART" id="SM00849"/>
    </source>
</evidence>
<evidence type="ECO:0000256" key="1">
    <source>
        <dbReference type="ARBA" id="ARBA00007749"/>
    </source>
</evidence>
<dbReference type="Pfam" id="PF00753">
    <property type="entry name" value="Lactamase_B"/>
    <property type="match status" value="1"/>
</dbReference>
<keyword evidence="2" id="KW-0479">Metal-binding</keyword>
<evidence type="ECO:0000313" key="6">
    <source>
        <dbReference type="EMBL" id="SIT54873.1"/>
    </source>
</evidence>
<dbReference type="InterPro" id="IPR001279">
    <property type="entry name" value="Metallo-B-lactamas"/>
</dbReference>
<organism evidence="6 7">
    <name type="scientific">Mesorhizobium prunaredense</name>
    <dbReference type="NCBI Taxonomy" id="1631249"/>
    <lineage>
        <taxon>Bacteria</taxon>
        <taxon>Pseudomonadati</taxon>
        <taxon>Pseudomonadota</taxon>
        <taxon>Alphaproteobacteria</taxon>
        <taxon>Hyphomicrobiales</taxon>
        <taxon>Phyllobacteriaceae</taxon>
        <taxon>Mesorhizobium</taxon>
    </lineage>
</organism>
<evidence type="ECO:0000256" key="4">
    <source>
        <dbReference type="ARBA" id="ARBA00022833"/>
    </source>
</evidence>
<dbReference type="Proteomes" id="UP000188388">
    <property type="component" value="Unassembled WGS sequence"/>
</dbReference>
<evidence type="ECO:0000313" key="7">
    <source>
        <dbReference type="Proteomes" id="UP000188388"/>
    </source>
</evidence>
<sequence length="340" mass="36687">MTTTPKLTRRGLLGFGVAVPVLAGMPSGLVNLALADDKATSGYSPHGAGYYRFSIGDLKATVISDGYGNVPFWPIFAANQPASVAEPFLKENHLNPAPQFTNNLLVVDTPTDRVLVDTGFGDVLGPGSGRFPYLVPNLARAGIAPESITVVIISHIHLDHVAGVVTKSGSHVFPNARYVFVDDELSYWTGNRFEADINASKAPDEFKKAAIYAPKTYLPPLRQRMQVVRPGAEVVPGITLIPAPGHSPAHTAIRFSSGNAQFIHMADVAHRSDSGLQHPDWSVIFDFDGDQAIATRKRILGEVAADRTLVMGYHFPFPGLGYVEAAGSAYRWNAIPWSWS</sequence>
<keyword evidence="3" id="KW-0378">Hydrolase</keyword>
<evidence type="ECO:0000256" key="3">
    <source>
        <dbReference type="ARBA" id="ARBA00022801"/>
    </source>
</evidence>
<protein>
    <submittedName>
        <fullName evidence="6">Putative Lactamase</fullName>
    </submittedName>
</protein>
<gene>
    <name evidence="6" type="ORF">BQ8794_190007</name>
</gene>
<dbReference type="InterPro" id="IPR036866">
    <property type="entry name" value="RibonucZ/Hydroxyglut_hydro"/>
</dbReference>